<evidence type="ECO:0000313" key="2">
    <source>
        <dbReference type="Proteomes" id="UP000583929"/>
    </source>
</evidence>
<dbReference type="AlphaFoldDB" id="A0A7J6DQ00"/>
<gene>
    <name evidence="1" type="ORF">G4B88_005553</name>
</gene>
<comment type="caution">
    <text evidence="1">The sequence shown here is derived from an EMBL/GenBank/DDBJ whole genome shotgun (WGS) entry which is preliminary data.</text>
</comment>
<proteinExistence type="predicted"/>
<name>A0A7J6DQ00_CANSA</name>
<protein>
    <submittedName>
        <fullName evidence="1">Uncharacterized protein</fullName>
    </submittedName>
</protein>
<reference evidence="1 2" key="1">
    <citation type="journal article" date="2020" name="bioRxiv">
        <title>Sequence and annotation of 42 cannabis genomes reveals extensive copy number variation in cannabinoid synthesis and pathogen resistance genes.</title>
        <authorList>
            <person name="Mckernan K.J."/>
            <person name="Helbert Y."/>
            <person name="Kane L.T."/>
            <person name="Ebling H."/>
            <person name="Zhang L."/>
            <person name="Liu B."/>
            <person name="Eaton Z."/>
            <person name="Mclaughlin S."/>
            <person name="Kingan S."/>
            <person name="Baybayan P."/>
            <person name="Concepcion G."/>
            <person name="Jordan M."/>
            <person name="Riva A."/>
            <person name="Barbazuk W."/>
            <person name="Harkins T."/>
        </authorList>
    </citation>
    <scope>NUCLEOTIDE SEQUENCE [LARGE SCALE GENOMIC DNA]</scope>
    <source>
        <strain evidence="2">cv. Jamaican Lion 4</strain>
        <tissue evidence="1">Leaf</tissue>
    </source>
</reference>
<organism evidence="1 2">
    <name type="scientific">Cannabis sativa</name>
    <name type="common">Hemp</name>
    <name type="synonym">Marijuana</name>
    <dbReference type="NCBI Taxonomy" id="3483"/>
    <lineage>
        <taxon>Eukaryota</taxon>
        <taxon>Viridiplantae</taxon>
        <taxon>Streptophyta</taxon>
        <taxon>Embryophyta</taxon>
        <taxon>Tracheophyta</taxon>
        <taxon>Spermatophyta</taxon>
        <taxon>Magnoliopsida</taxon>
        <taxon>eudicotyledons</taxon>
        <taxon>Gunneridae</taxon>
        <taxon>Pentapetalae</taxon>
        <taxon>rosids</taxon>
        <taxon>fabids</taxon>
        <taxon>Rosales</taxon>
        <taxon>Cannabaceae</taxon>
        <taxon>Cannabis</taxon>
    </lineage>
</organism>
<sequence length="66" mass="7348">MVILTTLTPESCWFGTLTKLTSPTVCGLFSYWKELGKAQRRRVGSTNQLPNKLIYSIPERVGSSKG</sequence>
<dbReference type="EMBL" id="JAATIQ010000722">
    <property type="protein sequence ID" value="KAF4348177.1"/>
    <property type="molecule type" value="Genomic_DNA"/>
</dbReference>
<evidence type="ECO:0000313" key="1">
    <source>
        <dbReference type="EMBL" id="KAF4348177.1"/>
    </source>
</evidence>
<dbReference type="Proteomes" id="UP000583929">
    <property type="component" value="Unassembled WGS sequence"/>
</dbReference>
<accession>A0A7J6DQ00</accession>
<keyword evidence="2" id="KW-1185">Reference proteome</keyword>